<organism evidence="1">
    <name type="scientific">Brassica campestris</name>
    <name type="common">Field mustard</name>
    <dbReference type="NCBI Taxonomy" id="3711"/>
    <lineage>
        <taxon>Eukaryota</taxon>
        <taxon>Viridiplantae</taxon>
        <taxon>Streptophyta</taxon>
        <taxon>Embryophyta</taxon>
        <taxon>Tracheophyta</taxon>
        <taxon>Spermatophyta</taxon>
        <taxon>Magnoliopsida</taxon>
        <taxon>eudicotyledons</taxon>
        <taxon>Gunneridae</taxon>
        <taxon>Pentapetalae</taxon>
        <taxon>rosids</taxon>
        <taxon>malvids</taxon>
        <taxon>Brassicales</taxon>
        <taxon>Brassicaceae</taxon>
        <taxon>Brassiceae</taxon>
        <taxon>Brassica</taxon>
    </lineage>
</organism>
<dbReference type="AlphaFoldDB" id="A0A3P5XXW0"/>
<sequence length="53" mass="6343">MFSSLRMMMRMKMKITKAIQGNLIFISFPREATFLKSRTFQRKSSKQRLLVLD</sequence>
<dbReference type="EMBL" id="LR031568">
    <property type="protein sequence ID" value="VDC59867.1"/>
    <property type="molecule type" value="Genomic_DNA"/>
</dbReference>
<proteinExistence type="predicted"/>
<gene>
    <name evidence="1" type="ORF">BRAA09T37478Z</name>
</gene>
<accession>A0A3P5XXW0</accession>
<name>A0A3P5XXW0_BRACM</name>
<evidence type="ECO:0000313" key="1">
    <source>
        <dbReference type="EMBL" id="VDC59867.1"/>
    </source>
</evidence>
<reference evidence="1" key="1">
    <citation type="submission" date="2018-11" db="EMBL/GenBank/DDBJ databases">
        <authorList>
            <consortium name="Genoscope - CEA"/>
            <person name="William W."/>
        </authorList>
    </citation>
    <scope>NUCLEOTIDE SEQUENCE</scope>
</reference>
<protein>
    <submittedName>
        <fullName evidence="1">Uncharacterized protein</fullName>
    </submittedName>
</protein>